<comment type="caution">
    <text evidence="2">The sequence shown here is derived from an EMBL/GenBank/DDBJ whole genome shotgun (WGS) entry which is preliminary data.</text>
</comment>
<proteinExistence type="predicted"/>
<organism evidence="2 3">
    <name type="scientific">Mycena sanguinolenta</name>
    <dbReference type="NCBI Taxonomy" id="230812"/>
    <lineage>
        <taxon>Eukaryota</taxon>
        <taxon>Fungi</taxon>
        <taxon>Dikarya</taxon>
        <taxon>Basidiomycota</taxon>
        <taxon>Agaricomycotina</taxon>
        <taxon>Agaricomycetes</taxon>
        <taxon>Agaricomycetidae</taxon>
        <taxon>Agaricales</taxon>
        <taxon>Marasmiineae</taxon>
        <taxon>Mycenaceae</taxon>
        <taxon>Mycena</taxon>
    </lineage>
</organism>
<dbReference type="Proteomes" id="UP000623467">
    <property type="component" value="Unassembled WGS sequence"/>
</dbReference>
<reference evidence="2" key="1">
    <citation type="submission" date="2020-05" db="EMBL/GenBank/DDBJ databases">
        <title>Mycena genomes resolve the evolution of fungal bioluminescence.</title>
        <authorList>
            <person name="Tsai I.J."/>
        </authorList>
    </citation>
    <scope>NUCLEOTIDE SEQUENCE</scope>
    <source>
        <strain evidence="2">160909Yilan</strain>
    </source>
</reference>
<name>A0A8H6Z0I0_9AGAR</name>
<evidence type="ECO:0000256" key="1">
    <source>
        <dbReference type="SAM" id="Coils"/>
    </source>
</evidence>
<protein>
    <submittedName>
        <fullName evidence="2">F-box domain-containing protein</fullName>
    </submittedName>
</protein>
<keyword evidence="3" id="KW-1185">Reference proteome</keyword>
<sequence length="501" mass="57554">MHSSCSTCGATLIATRDAFKLSLTTDPWTLARLSQLSSTNEPPLEPELTFVRPIVEKTRARLATLNAEISRLKNRLRELKDERTALSEFHSQNTRIISPVRRIPAEILGEIFSWTLPSMHEGFDTEECPWVLTHVCRRWRAVALSTPSLWSLITIDFSNEQKYPLQMIRLQLKRARSLKVHFFGEQLYESGPQITLFKLLAGYCARWEELSIRLISDLVPHLRTLYPAPTALRKVWIQWDMEESQPSTLHSVDFLRTAISLVDIGVHCQYRFIPTQLPMFHRLTRYDFDAPWTTHAELLKSLPNLIEVRIRRDFDRLVDWPIPGKPIDLLRLRRLFVNDSTTLDYLRAPSAEEIAIQFPSDADTDSAATLRSLERFLAYEEDDEGNIQDGILSSFLALFTISESTSSTMIFPHITTIGFACHSADVFVCPLFLNMLESRWNMGDRTLKCSELLFVGYHTNLDPRSLVRIKTLQDAGLGISLLLGQGAQDRVDRWLHVVEWT</sequence>
<evidence type="ECO:0000313" key="2">
    <source>
        <dbReference type="EMBL" id="KAF7368131.1"/>
    </source>
</evidence>
<evidence type="ECO:0000313" key="3">
    <source>
        <dbReference type="Proteomes" id="UP000623467"/>
    </source>
</evidence>
<accession>A0A8H6Z0I0</accession>
<dbReference type="AlphaFoldDB" id="A0A8H6Z0I0"/>
<feature type="coiled-coil region" evidence="1">
    <location>
        <begin position="55"/>
        <end position="89"/>
    </location>
</feature>
<dbReference type="EMBL" id="JACAZH010000005">
    <property type="protein sequence ID" value="KAF7368131.1"/>
    <property type="molecule type" value="Genomic_DNA"/>
</dbReference>
<gene>
    <name evidence="2" type="ORF">MSAN_00879400</name>
</gene>
<keyword evidence="1" id="KW-0175">Coiled coil</keyword>
<dbReference type="Gene3D" id="1.20.1280.50">
    <property type="match status" value="1"/>
</dbReference>
<dbReference type="OrthoDB" id="3365698at2759"/>